<proteinExistence type="predicted"/>
<evidence type="ECO:0000313" key="1">
    <source>
        <dbReference type="EMBL" id="APX25360.1"/>
    </source>
</evidence>
<keyword evidence="2" id="KW-1185">Reference proteome</keyword>
<dbReference type="KEGG" id="tpro:Ga0080559_TMP4564"/>
<accession>A0A1U7DBC7</accession>
<name>A0A1U7DBC7_9RHOB</name>
<reference evidence="1 2" key="1">
    <citation type="submission" date="2016-03" db="EMBL/GenBank/DDBJ databases">
        <title>Deep-sea bacteria in the southern Pacific.</title>
        <authorList>
            <person name="Tang K."/>
        </authorList>
    </citation>
    <scope>NUCLEOTIDE SEQUENCE [LARGE SCALE GENOMIC DNA]</scope>
    <source>
        <strain evidence="1 2">JLT2016</strain>
    </source>
</reference>
<dbReference type="STRING" id="1229727.Ga0080559_TMP4564"/>
<evidence type="ECO:0000313" key="2">
    <source>
        <dbReference type="Proteomes" id="UP000186559"/>
    </source>
</evidence>
<dbReference type="EMBL" id="CP014796">
    <property type="protein sequence ID" value="APX25360.1"/>
    <property type="molecule type" value="Genomic_DNA"/>
</dbReference>
<sequence length="49" mass="5360">MIHDSSDAGPVERSGARDDLMQMVLGGLWPVEAHVETLLDRLEAGRTAR</sequence>
<dbReference type="RefSeq" id="WP_017468203.1">
    <property type="nucleotide sequence ID" value="NZ_BMEW01000014.1"/>
</dbReference>
<organism evidence="1 2">
    <name type="scientific">Salipiger profundus</name>
    <dbReference type="NCBI Taxonomy" id="1229727"/>
    <lineage>
        <taxon>Bacteria</taxon>
        <taxon>Pseudomonadati</taxon>
        <taxon>Pseudomonadota</taxon>
        <taxon>Alphaproteobacteria</taxon>
        <taxon>Rhodobacterales</taxon>
        <taxon>Roseobacteraceae</taxon>
        <taxon>Salipiger</taxon>
    </lineage>
</organism>
<dbReference type="Proteomes" id="UP000186559">
    <property type="component" value="Chromosome"/>
</dbReference>
<dbReference type="AlphaFoldDB" id="A0A1U7DBC7"/>
<gene>
    <name evidence="1" type="ORF">Ga0080559_TMP4564</name>
</gene>
<protein>
    <submittedName>
        <fullName evidence="1">Uncharacterized protein</fullName>
    </submittedName>
</protein>